<organism evidence="12 13">
    <name type="scientific">Coprinellus micaceus</name>
    <name type="common">Glistening ink-cap mushroom</name>
    <name type="synonym">Coprinus micaceus</name>
    <dbReference type="NCBI Taxonomy" id="71717"/>
    <lineage>
        <taxon>Eukaryota</taxon>
        <taxon>Fungi</taxon>
        <taxon>Dikarya</taxon>
        <taxon>Basidiomycota</taxon>
        <taxon>Agaricomycotina</taxon>
        <taxon>Agaricomycetes</taxon>
        <taxon>Agaricomycetidae</taxon>
        <taxon>Agaricales</taxon>
        <taxon>Agaricineae</taxon>
        <taxon>Psathyrellaceae</taxon>
        <taxon>Coprinellus</taxon>
    </lineage>
</organism>
<evidence type="ECO:0000256" key="5">
    <source>
        <dbReference type="ARBA" id="ARBA00022777"/>
    </source>
</evidence>
<dbReference type="PROSITE" id="PS00107">
    <property type="entry name" value="PROTEIN_KINASE_ATP"/>
    <property type="match status" value="1"/>
</dbReference>
<keyword evidence="3" id="KW-0808">Transferase</keyword>
<evidence type="ECO:0000313" key="12">
    <source>
        <dbReference type="EMBL" id="TEB35112.1"/>
    </source>
</evidence>
<dbReference type="InterPro" id="IPR008271">
    <property type="entry name" value="Ser/Thr_kinase_AS"/>
</dbReference>
<dbReference type="GO" id="GO:0005634">
    <property type="term" value="C:nucleus"/>
    <property type="evidence" value="ECO:0007669"/>
    <property type="project" value="TreeGrafter"/>
</dbReference>
<dbReference type="InterPro" id="IPR017441">
    <property type="entry name" value="Protein_kinase_ATP_BS"/>
</dbReference>
<evidence type="ECO:0000256" key="10">
    <source>
        <dbReference type="SAM" id="MobiDB-lite"/>
    </source>
</evidence>
<feature type="compositionally biased region" description="Polar residues" evidence="10">
    <location>
        <begin position="250"/>
        <end position="273"/>
    </location>
</feature>
<comment type="catalytic activity">
    <reaction evidence="8">
        <text>L-seryl-[protein] + ATP = O-phospho-L-seryl-[protein] + ADP + H(+)</text>
        <dbReference type="Rhea" id="RHEA:17989"/>
        <dbReference type="Rhea" id="RHEA-COMP:9863"/>
        <dbReference type="Rhea" id="RHEA-COMP:11604"/>
        <dbReference type="ChEBI" id="CHEBI:15378"/>
        <dbReference type="ChEBI" id="CHEBI:29999"/>
        <dbReference type="ChEBI" id="CHEBI:30616"/>
        <dbReference type="ChEBI" id="CHEBI:83421"/>
        <dbReference type="ChEBI" id="CHEBI:456216"/>
        <dbReference type="EC" id="2.7.11.1"/>
    </reaction>
</comment>
<evidence type="ECO:0000313" key="13">
    <source>
        <dbReference type="Proteomes" id="UP000298030"/>
    </source>
</evidence>
<keyword evidence="13" id="KW-1185">Reference proteome</keyword>
<gene>
    <name evidence="12" type="ORF">FA13DRAFT_1441913</name>
</gene>
<feature type="region of interest" description="Disordered" evidence="10">
    <location>
        <begin position="592"/>
        <end position="611"/>
    </location>
</feature>
<dbReference type="Pfam" id="PF00069">
    <property type="entry name" value="Pkinase"/>
    <property type="match status" value="2"/>
</dbReference>
<feature type="compositionally biased region" description="Low complexity" evidence="10">
    <location>
        <begin position="685"/>
        <end position="705"/>
    </location>
</feature>
<dbReference type="GO" id="GO:0005524">
    <property type="term" value="F:ATP binding"/>
    <property type="evidence" value="ECO:0007669"/>
    <property type="project" value="UniProtKB-UniRule"/>
</dbReference>
<keyword evidence="2" id="KW-0723">Serine/threonine-protein kinase</keyword>
<dbReference type="PANTHER" id="PTHR47634:SF9">
    <property type="entry name" value="PROTEIN KINASE DOMAIN-CONTAINING PROTEIN-RELATED"/>
    <property type="match status" value="1"/>
</dbReference>
<dbReference type="PROSITE" id="PS00108">
    <property type="entry name" value="PROTEIN_KINASE_ST"/>
    <property type="match status" value="1"/>
</dbReference>
<accession>A0A4Y7TNH7</accession>
<proteinExistence type="predicted"/>
<dbReference type="SMART" id="SM00220">
    <property type="entry name" value="S_TKc"/>
    <property type="match status" value="1"/>
</dbReference>
<feature type="region of interest" description="Disordered" evidence="10">
    <location>
        <begin position="540"/>
        <end position="574"/>
    </location>
</feature>
<dbReference type="SUPFAM" id="SSF56112">
    <property type="entry name" value="Protein kinase-like (PK-like)"/>
    <property type="match status" value="1"/>
</dbReference>
<dbReference type="FunFam" id="1.10.510.10:FF:000275">
    <property type="entry name" value="SRSF protein kinase 2 isoform X3"/>
    <property type="match status" value="1"/>
</dbReference>
<sequence length="926" mass="99142">MAPKPPCAKYQYVVTSAGPKILPVDETAYKDEESPADYNAGGYLPVKVNDTFKQGRYRVIRKLGWGHFSTVWLVKDSQTKAHSALKVVKSAGRYAETARDEIKLLSKVASANPSHPGRPHIVSFLDSFCHQGPESSHICIVFEPLGENLLALIERNKKKGVSRTLVKVIAKQILLGLQYLHDECDLVHTDIKPENILISIPDIEDHIHNEISQSPVPSSRRVGVPQPTKSRAGVTIPYNSARARRQVQIFESQPLSSPRSTSGRSAFGNSSLAMSRAPDSGSGTNSQCGSYVAPANLLRMKSGPSIPPNTAFVGGSGPSSSVPKVPSNLSSSFRPPQLIASASVPAPPSVLSPSGASRKLAPSTSSSSSSVSSAVAPSPGSSSIISTPPTSLSQSMTGAVAGFMNPSGLAFELKHKALLGLPDIKEPQALPGIKKTDVNAEAELSARLSSSWKSSAPISSSYTDKLSSSLSSSYRSSPLKGSKPRSSNRQGHNRSQSGVAVPQWQDLGTAAPAPAVLVKADIGHDREGANVLSVVNTLVNDSTSSSTTPSASEYSSSTATKVQPSPARTLLGPATNKISSLSEKLASESALISSDTSAPGAKPITPGPSLLTRTAPLRAAITSSSPLPEHILPRHSPPKQISQLSAHMHSHQASSLTSCSIAHQYCIDSHHSKSTHHGKNIPSNISDSPRSPPQSQSQPGIPIPSRDSFPAPPPCSPTSDASETSLIPLVEQALAPVDTAAHAPSSQNPPIFVKIADMGNATPSKKHYTEDIQTRQYRAPEAIVGRKDWDTRADVWSAACVIFELLTAEYLFDPQGQGELFTKDDDHMAQIIELMGDFPLEIKMGGKYSRELFDHTGSLRYIRTLKPWPLKRVMIEKYLYADEDAAALCDFLEPMLAPDFRNRVTVRQTLEHPWLDISNETEAIEW</sequence>
<evidence type="ECO:0000256" key="9">
    <source>
        <dbReference type="PROSITE-ProRule" id="PRU10141"/>
    </source>
</evidence>
<dbReference type="PROSITE" id="PS50011">
    <property type="entry name" value="PROTEIN_KINASE_DOM"/>
    <property type="match status" value="1"/>
</dbReference>
<evidence type="ECO:0000256" key="1">
    <source>
        <dbReference type="ARBA" id="ARBA00012513"/>
    </source>
</evidence>
<feature type="compositionally biased region" description="Polar residues" evidence="10">
    <location>
        <begin position="484"/>
        <end position="498"/>
    </location>
</feature>
<feature type="binding site" evidence="9">
    <location>
        <position position="86"/>
    </location>
    <ligand>
        <name>ATP</name>
        <dbReference type="ChEBI" id="CHEBI:30616"/>
    </ligand>
</feature>
<dbReference type="EC" id="2.7.11.1" evidence="1"/>
<dbReference type="AlphaFoldDB" id="A0A4Y7TNH7"/>
<feature type="region of interest" description="Disordered" evidence="10">
    <location>
        <begin position="454"/>
        <end position="506"/>
    </location>
</feature>
<evidence type="ECO:0000256" key="8">
    <source>
        <dbReference type="ARBA" id="ARBA00048679"/>
    </source>
</evidence>
<dbReference type="GO" id="GO:0004674">
    <property type="term" value="F:protein serine/threonine kinase activity"/>
    <property type="evidence" value="ECO:0007669"/>
    <property type="project" value="UniProtKB-KW"/>
</dbReference>
<evidence type="ECO:0000256" key="6">
    <source>
        <dbReference type="ARBA" id="ARBA00022840"/>
    </source>
</evidence>
<dbReference type="GO" id="GO:0050684">
    <property type="term" value="P:regulation of mRNA processing"/>
    <property type="evidence" value="ECO:0007669"/>
    <property type="project" value="TreeGrafter"/>
</dbReference>
<comment type="catalytic activity">
    <reaction evidence="7">
        <text>L-threonyl-[protein] + ATP = O-phospho-L-threonyl-[protein] + ADP + H(+)</text>
        <dbReference type="Rhea" id="RHEA:46608"/>
        <dbReference type="Rhea" id="RHEA-COMP:11060"/>
        <dbReference type="Rhea" id="RHEA-COMP:11605"/>
        <dbReference type="ChEBI" id="CHEBI:15378"/>
        <dbReference type="ChEBI" id="CHEBI:30013"/>
        <dbReference type="ChEBI" id="CHEBI:30616"/>
        <dbReference type="ChEBI" id="CHEBI:61977"/>
        <dbReference type="ChEBI" id="CHEBI:456216"/>
        <dbReference type="EC" id="2.7.11.1"/>
    </reaction>
</comment>
<evidence type="ECO:0000256" key="4">
    <source>
        <dbReference type="ARBA" id="ARBA00022741"/>
    </source>
</evidence>
<comment type="caution">
    <text evidence="12">The sequence shown here is derived from an EMBL/GenBank/DDBJ whole genome shotgun (WGS) entry which is preliminary data.</text>
</comment>
<feature type="compositionally biased region" description="Low complexity" evidence="10">
    <location>
        <begin position="318"/>
        <end position="332"/>
    </location>
</feature>
<protein>
    <recommendedName>
        <fullName evidence="1">non-specific serine/threonine protein kinase</fullName>
        <ecNumber evidence="1">2.7.11.1</ecNumber>
    </recommendedName>
</protein>
<evidence type="ECO:0000256" key="3">
    <source>
        <dbReference type="ARBA" id="ARBA00022679"/>
    </source>
</evidence>
<keyword evidence="6 9" id="KW-0067">ATP-binding</keyword>
<feature type="domain" description="Protein kinase" evidence="11">
    <location>
        <begin position="57"/>
        <end position="915"/>
    </location>
</feature>
<dbReference type="InterPro" id="IPR011009">
    <property type="entry name" value="Kinase-like_dom_sf"/>
</dbReference>
<feature type="region of interest" description="Disordered" evidence="10">
    <location>
        <begin position="308"/>
        <end position="391"/>
    </location>
</feature>
<feature type="region of interest" description="Disordered" evidence="10">
    <location>
        <begin position="250"/>
        <end position="287"/>
    </location>
</feature>
<dbReference type="InterPro" id="IPR000719">
    <property type="entry name" value="Prot_kinase_dom"/>
</dbReference>
<dbReference type="STRING" id="71717.A0A4Y7TNH7"/>
<feature type="region of interest" description="Disordered" evidence="10">
    <location>
        <begin position="671"/>
        <end position="722"/>
    </location>
</feature>
<keyword evidence="5 12" id="KW-0418">Kinase</keyword>
<feature type="region of interest" description="Disordered" evidence="10">
    <location>
        <begin position="624"/>
        <end position="649"/>
    </location>
</feature>
<dbReference type="OrthoDB" id="2649at2759"/>
<feature type="region of interest" description="Disordered" evidence="10">
    <location>
        <begin position="211"/>
        <end position="237"/>
    </location>
</feature>
<dbReference type="Gene3D" id="3.30.200.20">
    <property type="entry name" value="Phosphorylase Kinase, domain 1"/>
    <property type="match status" value="1"/>
</dbReference>
<dbReference type="Gene3D" id="1.10.510.10">
    <property type="entry name" value="Transferase(Phosphotransferase) domain 1"/>
    <property type="match status" value="2"/>
</dbReference>
<evidence type="ECO:0000256" key="7">
    <source>
        <dbReference type="ARBA" id="ARBA00047899"/>
    </source>
</evidence>
<evidence type="ECO:0000256" key="2">
    <source>
        <dbReference type="ARBA" id="ARBA00022527"/>
    </source>
</evidence>
<dbReference type="GO" id="GO:0005737">
    <property type="term" value="C:cytoplasm"/>
    <property type="evidence" value="ECO:0007669"/>
    <property type="project" value="TreeGrafter"/>
</dbReference>
<evidence type="ECO:0000259" key="11">
    <source>
        <dbReference type="PROSITE" id="PS50011"/>
    </source>
</evidence>
<feature type="compositionally biased region" description="Low complexity" evidence="10">
    <location>
        <begin position="454"/>
        <end position="481"/>
    </location>
</feature>
<keyword evidence="4 9" id="KW-0547">Nucleotide-binding</keyword>
<feature type="compositionally biased region" description="Polar residues" evidence="10">
    <location>
        <begin position="639"/>
        <end position="649"/>
    </location>
</feature>
<dbReference type="GO" id="GO:0000245">
    <property type="term" value="P:spliceosomal complex assembly"/>
    <property type="evidence" value="ECO:0007669"/>
    <property type="project" value="TreeGrafter"/>
</dbReference>
<name>A0A4Y7TNH7_COPMI</name>
<dbReference type="Proteomes" id="UP000298030">
    <property type="component" value="Unassembled WGS sequence"/>
</dbReference>
<dbReference type="EMBL" id="QPFP01000008">
    <property type="protein sequence ID" value="TEB35112.1"/>
    <property type="molecule type" value="Genomic_DNA"/>
</dbReference>
<dbReference type="PANTHER" id="PTHR47634">
    <property type="entry name" value="PROTEIN KINASE DOMAIN-CONTAINING PROTEIN-RELATED"/>
    <property type="match status" value="1"/>
</dbReference>
<feature type="compositionally biased region" description="Low complexity" evidence="10">
    <location>
        <begin position="351"/>
        <end position="391"/>
    </location>
</feature>
<reference evidence="12 13" key="1">
    <citation type="journal article" date="2019" name="Nat. Ecol. Evol.">
        <title>Megaphylogeny resolves global patterns of mushroom evolution.</title>
        <authorList>
            <person name="Varga T."/>
            <person name="Krizsan K."/>
            <person name="Foldi C."/>
            <person name="Dima B."/>
            <person name="Sanchez-Garcia M."/>
            <person name="Sanchez-Ramirez S."/>
            <person name="Szollosi G.J."/>
            <person name="Szarkandi J.G."/>
            <person name="Papp V."/>
            <person name="Albert L."/>
            <person name="Andreopoulos W."/>
            <person name="Angelini C."/>
            <person name="Antonin V."/>
            <person name="Barry K.W."/>
            <person name="Bougher N.L."/>
            <person name="Buchanan P."/>
            <person name="Buyck B."/>
            <person name="Bense V."/>
            <person name="Catcheside P."/>
            <person name="Chovatia M."/>
            <person name="Cooper J."/>
            <person name="Damon W."/>
            <person name="Desjardin D."/>
            <person name="Finy P."/>
            <person name="Geml J."/>
            <person name="Haridas S."/>
            <person name="Hughes K."/>
            <person name="Justo A."/>
            <person name="Karasinski D."/>
            <person name="Kautmanova I."/>
            <person name="Kiss B."/>
            <person name="Kocsube S."/>
            <person name="Kotiranta H."/>
            <person name="LaButti K.M."/>
            <person name="Lechner B.E."/>
            <person name="Liimatainen K."/>
            <person name="Lipzen A."/>
            <person name="Lukacs Z."/>
            <person name="Mihaltcheva S."/>
            <person name="Morgado L.N."/>
            <person name="Niskanen T."/>
            <person name="Noordeloos M.E."/>
            <person name="Ohm R.A."/>
            <person name="Ortiz-Santana B."/>
            <person name="Ovrebo C."/>
            <person name="Racz N."/>
            <person name="Riley R."/>
            <person name="Savchenko A."/>
            <person name="Shiryaev A."/>
            <person name="Soop K."/>
            <person name="Spirin V."/>
            <person name="Szebenyi C."/>
            <person name="Tomsovsky M."/>
            <person name="Tulloss R.E."/>
            <person name="Uehling J."/>
            <person name="Grigoriev I.V."/>
            <person name="Vagvolgyi C."/>
            <person name="Papp T."/>
            <person name="Martin F.M."/>
            <person name="Miettinen O."/>
            <person name="Hibbett D.S."/>
            <person name="Nagy L.G."/>
        </authorList>
    </citation>
    <scope>NUCLEOTIDE SEQUENCE [LARGE SCALE GENOMIC DNA]</scope>
    <source>
        <strain evidence="12 13">FP101781</strain>
    </source>
</reference>
<dbReference type="InterPro" id="IPR051334">
    <property type="entry name" value="SRPK"/>
</dbReference>
<feature type="compositionally biased region" description="Low complexity" evidence="10">
    <location>
        <begin position="542"/>
        <end position="560"/>
    </location>
</feature>